<feature type="signal peptide" evidence="6">
    <location>
        <begin position="1"/>
        <end position="20"/>
    </location>
</feature>
<dbReference type="GO" id="GO:0052689">
    <property type="term" value="F:carboxylic ester hydrolase activity"/>
    <property type="evidence" value="ECO:0007669"/>
    <property type="project" value="UniProtKB-KW"/>
</dbReference>
<feature type="region of interest" description="Disordered" evidence="5">
    <location>
        <begin position="18"/>
        <end position="49"/>
    </location>
</feature>
<dbReference type="RefSeq" id="WP_121807795.1">
    <property type="nucleotide sequence ID" value="NZ_RDBE01000010.1"/>
</dbReference>
<feature type="compositionally biased region" description="Low complexity" evidence="5">
    <location>
        <begin position="30"/>
        <end position="49"/>
    </location>
</feature>
<sequence>MRRAAVAALLLVAAGCGSSARSPWHHGERATPGADGTPTTTATSASPTTPARLVTTRCADLVVLGLRGQGQSARTHQGVGHEVQVAVRSLVRHLHDGRTVRLQAVRFPAVSAATEAEYDADIAAGVALVRRARTTLAARCPGTSVALAGFSEGAQVAHRAAQAHAYALVLLMGDPLRNPRLSVRTLAFGIRLTGRGNAGYGAAFADPAHVVEACVAGDNVCNAPLTGRVGGVSATHRQFYERPATARVVGAAVAQACAN</sequence>
<dbReference type="Pfam" id="PF01083">
    <property type="entry name" value="Cutinase"/>
    <property type="match status" value="1"/>
</dbReference>
<gene>
    <name evidence="7" type="ORF">D9V37_19805</name>
</gene>
<dbReference type="EMBL" id="RDBE01000010">
    <property type="protein sequence ID" value="RLV48291.1"/>
    <property type="molecule type" value="Genomic_DNA"/>
</dbReference>
<dbReference type="SUPFAM" id="SSF53474">
    <property type="entry name" value="alpha/beta-Hydrolases"/>
    <property type="match status" value="1"/>
</dbReference>
<keyword evidence="3" id="KW-0378">Hydrolase</keyword>
<evidence type="ECO:0000256" key="1">
    <source>
        <dbReference type="ARBA" id="ARBA00007534"/>
    </source>
</evidence>
<protein>
    <submittedName>
        <fullName evidence="7">Cutinase family protein</fullName>
    </submittedName>
</protein>
<dbReference type="PROSITE" id="PS51257">
    <property type="entry name" value="PROKAR_LIPOPROTEIN"/>
    <property type="match status" value="1"/>
</dbReference>
<keyword evidence="8" id="KW-1185">Reference proteome</keyword>
<proteinExistence type="inferred from homology"/>
<evidence type="ECO:0000256" key="2">
    <source>
        <dbReference type="ARBA" id="ARBA00022487"/>
    </source>
</evidence>
<evidence type="ECO:0000256" key="5">
    <source>
        <dbReference type="SAM" id="MobiDB-lite"/>
    </source>
</evidence>
<feature type="chain" id="PRO_5017987659" evidence="6">
    <location>
        <begin position="21"/>
        <end position="259"/>
    </location>
</feature>
<comment type="similarity">
    <text evidence="1">Belongs to the cutinase family.</text>
</comment>
<organism evidence="7 8">
    <name type="scientific">Nocardioides mangrovicus</name>
    <dbReference type="NCBI Taxonomy" id="2478913"/>
    <lineage>
        <taxon>Bacteria</taxon>
        <taxon>Bacillati</taxon>
        <taxon>Actinomycetota</taxon>
        <taxon>Actinomycetes</taxon>
        <taxon>Propionibacteriales</taxon>
        <taxon>Nocardioidaceae</taxon>
        <taxon>Nocardioides</taxon>
    </lineage>
</organism>
<comment type="caution">
    <text evidence="7">The sequence shown here is derived from an EMBL/GenBank/DDBJ whole genome shotgun (WGS) entry which is preliminary data.</text>
</comment>
<keyword evidence="6" id="KW-0732">Signal</keyword>
<dbReference type="OrthoDB" id="3690529at2"/>
<dbReference type="SMART" id="SM01110">
    <property type="entry name" value="Cutinase"/>
    <property type="match status" value="1"/>
</dbReference>
<evidence type="ECO:0000256" key="6">
    <source>
        <dbReference type="SAM" id="SignalP"/>
    </source>
</evidence>
<accession>A0A3L8NZT5</accession>
<dbReference type="PANTHER" id="PTHR33630">
    <property type="entry name" value="CUTINASE RV1984C-RELATED-RELATED"/>
    <property type="match status" value="1"/>
</dbReference>
<dbReference type="InterPro" id="IPR000675">
    <property type="entry name" value="Cutinase/axe"/>
</dbReference>
<dbReference type="Proteomes" id="UP000281708">
    <property type="component" value="Unassembled WGS sequence"/>
</dbReference>
<dbReference type="InterPro" id="IPR029058">
    <property type="entry name" value="AB_hydrolase_fold"/>
</dbReference>
<keyword evidence="2" id="KW-0719">Serine esterase</keyword>
<evidence type="ECO:0000256" key="3">
    <source>
        <dbReference type="ARBA" id="ARBA00022801"/>
    </source>
</evidence>
<evidence type="ECO:0000313" key="8">
    <source>
        <dbReference type="Proteomes" id="UP000281708"/>
    </source>
</evidence>
<reference evidence="7 8" key="1">
    <citation type="submission" date="2018-10" db="EMBL/GenBank/DDBJ databases">
        <title>Marmoricola sp. 4Q3S-7 whole genome shotgun sequence.</title>
        <authorList>
            <person name="Li F."/>
        </authorList>
    </citation>
    <scope>NUCLEOTIDE SEQUENCE [LARGE SCALE GENOMIC DNA]</scope>
    <source>
        <strain evidence="7 8">4Q3S-7</strain>
    </source>
</reference>
<dbReference type="PANTHER" id="PTHR33630:SF9">
    <property type="entry name" value="CUTINASE 4"/>
    <property type="match status" value="1"/>
</dbReference>
<dbReference type="Gene3D" id="3.40.50.1820">
    <property type="entry name" value="alpha/beta hydrolase"/>
    <property type="match status" value="1"/>
</dbReference>
<evidence type="ECO:0000313" key="7">
    <source>
        <dbReference type="EMBL" id="RLV48291.1"/>
    </source>
</evidence>
<dbReference type="AlphaFoldDB" id="A0A3L8NZT5"/>
<evidence type="ECO:0000256" key="4">
    <source>
        <dbReference type="ARBA" id="ARBA00023157"/>
    </source>
</evidence>
<keyword evidence="4" id="KW-1015">Disulfide bond</keyword>
<name>A0A3L8NZT5_9ACTN</name>